<keyword evidence="8" id="KW-0067">ATP-binding</keyword>
<evidence type="ECO:0000256" key="9">
    <source>
        <dbReference type="ARBA" id="ARBA00022989"/>
    </source>
</evidence>
<dbReference type="Pfam" id="PF06580">
    <property type="entry name" value="His_kinase"/>
    <property type="match status" value="1"/>
</dbReference>
<keyword evidence="5 12" id="KW-0812">Transmembrane</keyword>
<dbReference type="CDD" id="cd06225">
    <property type="entry name" value="HAMP"/>
    <property type="match status" value="1"/>
</dbReference>
<name>A0ABS8G0I6_9FIRM</name>
<dbReference type="Gene3D" id="6.10.340.10">
    <property type="match status" value="1"/>
</dbReference>
<dbReference type="InterPro" id="IPR050640">
    <property type="entry name" value="Bact_2-comp_sensor_kinase"/>
</dbReference>
<accession>A0ABS8G0I6</accession>
<dbReference type="SMART" id="SM00304">
    <property type="entry name" value="HAMP"/>
    <property type="match status" value="1"/>
</dbReference>
<evidence type="ECO:0000256" key="4">
    <source>
        <dbReference type="ARBA" id="ARBA00022679"/>
    </source>
</evidence>
<keyword evidence="7 14" id="KW-0418">Kinase</keyword>
<dbReference type="InterPro" id="IPR010559">
    <property type="entry name" value="Sig_transdc_His_kin_internal"/>
</dbReference>
<evidence type="ECO:0000256" key="11">
    <source>
        <dbReference type="ARBA" id="ARBA00023136"/>
    </source>
</evidence>
<dbReference type="SUPFAM" id="SSF158472">
    <property type="entry name" value="HAMP domain-like"/>
    <property type="match status" value="1"/>
</dbReference>
<dbReference type="Gene3D" id="3.30.565.10">
    <property type="entry name" value="Histidine kinase-like ATPase, C-terminal domain"/>
    <property type="match status" value="1"/>
</dbReference>
<dbReference type="RefSeq" id="WP_227708737.1">
    <property type="nucleotide sequence ID" value="NZ_JAJEQX010000034.1"/>
</dbReference>
<keyword evidence="2" id="KW-1003">Cell membrane</keyword>
<feature type="transmembrane region" description="Helical" evidence="12">
    <location>
        <begin position="12"/>
        <end position="33"/>
    </location>
</feature>
<dbReference type="PROSITE" id="PS50885">
    <property type="entry name" value="HAMP"/>
    <property type="match status" value="1"/>
</dbReference>
<dbReference type="Pfam" id="PF00672">
    <property type="entry name" value="HAMP"/>
    <property type="match status" value="1"/>
</dbReference>
<keyword evidence="9 12" id="KW-1133">Transmembrane helix</keyword>
<protein>
    <submittedName>
        <fullName evidence="14">Histidine kinase</fullName>
    </submittedName>
</protein>
<evidence type="ECO:0000256" key="3">
    <source>
        <dbReference type="ARBA" id="ARBA00022553"/>
    </source>
</evidence>
<proteinExistence type="predicted"/>
<organism evidence="14 15">
    <name type="scientific">Ruminococcus turbiniformis</name>
    <dbReference type="NCBI Taxonomy" id="2881258"/>
    <lineage>
        <taxon>Bacteria</taxon>
        <taxon>Bacillati</taxon>
        <taxon>Bacillota</taxon>
        <taxon>Clostridia</taxon>
        <taxon>Eubacteriales</taxon>
        <taxon>Oscillospiraceae</taxon>
        <taxon>Ruminococcus</taxon>
    </lineage>
</organism>
<dbReference type="InterPro" id="IPR036890">
    <property type="entry name" value="HATPase_C_sf"/>
</dbReference>
<comment type="caution">
    <text evidence="14">The sequence shown here is derived from an EMBL/GenBank/DDBJ whole genome shotgun (WGS) entry which is preliminary data.</text>
</comment>
<dbReference type="Proteomes" id="UP001198151">
    <property type="component" value="Unassembled WGS sequence"/>
</dbReference>
<dbReference type="EMBL" id="JAJEQX010000034">
    <property type="protein sequence ID" value="MCC2255756.1"/>
    <property type="molecule type" value="Genomic_DNA"/>
</dbReference>
<sequence length="583" mass="66160">MKKISMHQQIIILFICLVTLPLFIIFTIASNIFTANTKRDLQTIYTANINEIGNNIDAVFANALELSLYPLMENSILSYLTAEGSETSTEYKLIKQSAVNALDSLPYGYRNCINGIGLYTESGDSIIDNSNVKMTDADYENLENMDSMPYWDFSHCTSSGGYIYLLRHLKDPMNLPHYVGYIKLAVTSSGLREIIQEFQKDDHVSYFIVTPQNRSIVGLDTGNYTESETELPSYSTLARKLSAGESSWIDGEIIMSGYTLNNGLVLYSITTPEVLSNIKQTFYFSIGTAEILVFFFTLLLSFYFSRLITAPLRKLGEHMTELSEEKFSDRIPVNGCYEIQVLSETYNHMAERLEFLYNEVYMGKLQLKQSRLDALQAQLNPHFLYNTLDTIYWMSKMGDSENTSIMVSNLSKMMRMTLEPGGNNNMVTLDRELEHLTCYITIQQIRYGEKIHFSCICDDSLKNMSVLSFLLQPLVENAIVHGLGKSADGIVKINIFTQHSDLVYEVANNGIPADIKEIERLLSEKPAQTRGLAIYNINERIRLKYGNRYGLSCYLNGTFTVFKVTQPLVRHSHGNSTQGENRL</sequence>
<evidence type="ECO:0000256" key="6">
    <source>
        <dbReference type="ARBA" id="ARBA00022741"/>
    </source>
</evidence>
<keyword evidence="11 12" id="KW-0472">Membrane</keyword>
<evidence type="ECO:0000256" key="10">
    <source>
        <dbReference type="ARBA" id="ARBA00023012"/>
    </source>
</evidence>
<evidence type="ECO:0000256" key="1">
    <source>
        <dbReference type="ARBA" id="ARBA00004651"/>
    </source>
</evidence>
<evidence type="ECO:0000259" key="13">
    <source>
        <dbReference type="PROSITE" id="PS50885"/>
    </source>
</evidence>
<evidence type="ECO:0000313" key="14">
    <source>
        <dbReference type="EMBL" id="MCC2255756.1"/>
    </source>
</evidence>
<evidence type="ECO:0000313" key="15">
    <source>
        <dbReference type="Proteomes" id="UP001198151"/>
    </source>
</evidence>
<evidence type="ECO:0000256" key="7">
    <source>
        <dbReference type="ARBA" id="ARBA00022777"/>
    </source>
</evidence>
<dbReference type="SUPFAM" id="SSF55874">
    <property type="entry name" value="ATPase domain of HSP90 chaperone/DNA topoisomerase II/histidine kinase"/>
    <property type="match status" value="1"/>
</dbReference>
<dbReference type="GO" id="GO:0016301">
    <property type="term" value="F:kinase activity"/>
    <property type="evidence" value="ECO:0007669"/>
    <property type="project" value="UniProtKB-KW"/>
</dbReference>
<keyword evidence="6" id="KW-0547">Nucleotide-binding</keyword>
<evidence type="ECO:0000256" key="12">
    <source>
        <dbReference type="SAM" id="Phobius"/>
    </source>
</evidence>
<dbReference type="InterPro" id="IPR003660">
    <property type="entry name" value="HAMP_dom"/>
</dbReference>
<comment type="subcellular location">
    <subcellularLocation>
        <location evidence="1">Cell membrane</location>
        <topology evidence="1">Multi-pass membrane protein</topology>
    </subcellularLocation>
</comment>
<feature type="transmembrane region" description="Helical" evidence="12">
    <location>
        <begin position="282"/>
        <end position="304"/>
    </location>
</feature>
<keyword evidence="15" id="KW-1185">Reference proteome</keyword>
<keyword evidence="3" id="KW-0597">Phosphoprotein</keyword>
<dbReference type="PANTHER" id="PTHR34220">
    <property type="entry name" value="SENSOR HISTIDINE KINASE YPDA"/>
    <property type="match status" value="1"/>
</dbReference>
<keyword evidence="4" id="KW-0808">Transferase</keyword>
<evidence type="ECO:0000256" key="8">
    <source>
        <dbReference type="ARBA" id="ARBA00022840"/>
    </source>
</evidence>
<evidence type="ECO:0000256" key="5">
    <source>
        <dbReference type="ARBA" id="ARBA00022692"/>
    </source>
</evidence>
<keyword evidence="10" id="KW-0902">Two-component regulatory system</keyword>
<gene>
    <name evidence="14" type="ORF">LKD70_15280</name>
</gene>
<feature type="domain" description="HAMP" evidence="13">
    <location>
        <begin position="306"/>
        <end position="358"/>
    </location>
</feature>
<reference evidence="14 15" key="1">
    <citation type="submission" date="2021-10" db="EMBL/GenBank/DDBJ databases">
        <title>Anaerobic single-cell dispensing facilitates the cultivation of human gut bacteria.</title>
        <authorList>
            <person name="Afrizal A."/>
        </authorList>
    </citation>
    <scope>NUCLEOTIDE SEQUENCE [LARGE SCALE GENOMIC DNA]</scope>
    <source>
        <strain evidence="14 15">CLA-AA-H200</strain>
    </source>
</reference>
<evidence type="ECO:0000256" key="2">
    <source>
        <dbReference type="ARBA" id="ARBA00022475"/>
    </source>
</evidence>
<dbReference type="PANTHER" id="PTHR34220:SF11">
    <property type="entry name" value="SENSOR PROTEIN KINASE HPTS"/>
    <property type="match status" value="1"/>
</dbReference>